<evidence type="ECO:0000256" key="1">
    <source>
        <dbReference type="SAM" id="MobiDB-lite"/>
    </source>
</evidence>
<organism evidence="2 3">
    <name type="scientific">Coleophoma crateriformis</name>
    <dbReference type="NCBI Taxonomy" id="565419"/>
    <lineage>
        <taxon>Eukaryota</taxon>
        <taxon>Fungi</taxon>
        <taxon>Dikarya</taxon>
        <taxon>Ascomycota</taxon>
        <taxon>Pezizomycotina</taxon>
        <taxon>Leotiomycetes</taxon>
        <taxon>Helotiales</taxon>
        <taxon>Dermateaceae</taxon>
        <taxon>Coleophoma</taxon>
    </lineage>
</organism>
<evidence type="ECO:0000313" key="3">
    <source>
        <dbReference type="Proteomes" id="UP000256328"/>
    </source>
</evidence>
<dbReference type="AlphaFoldDB" id="A0A3D8SZ98"/>
<protein>
    <submittedName>
        <fullName evidence="2">Uncharacterized protein</fullName>
    </submittedName>
</protein>
<feature type="region of interest" description="Disordered" evidence="1">
    <location>
        <begin position="184"/>
        <end position="203"/>
    </location>
</feature>
<dbReference type="OrthoDB" id="3437384at2759"/>
<sequence length="714" mass="80401">MEISSILRPNLYSSSSSPQLSTVKFRYRQYVKPSTSKEFDASQNGRLPQKEPASGSAAISEMNPSARGNLVRGNSSSSYPSETSFSSKYCMHSNPAKNIDSREVQHLGLQGVLDLTYPPSATAYPNQNGSFTSRFRDAREHRITLDNKPITMSETGNFLDQELQIGLTKARFSEGTRGLTTSFSSKFREELPRSKATTPSPGDSTLKSVIKIFALPPFPRLGRTATKSYDGTVSPSPNLSSIPTPRIGFNYRFPDTSSLVNVSQGKLNLDSVILPKTAGSGVDPLDTFPEEAQNAWSRAVKMHGDESLRRMRRDMAVPNPKRKRSKHSIAISNLSTRLSGKRDKKSLQRKSAGDMMELWSRHSSREDIIKRDQDNRVLEDTVRVKEVAEDEGEETKRQTERDARVVDAWEKELLIVEQGAKEKSKDITPRGRTIQRGFSTGRLPASWARFPSHTREERTQRAGPQDDVIPRDFAIVQEVEDGPVKLIPGKRYHSHFKSYFQSPDKKHRRATLTGAETLPKRLTRRIRDTYYQFNAQWSVAEADRIEGRRGSISMTGDLEYPELEVLPLGSPREVSLEREVSEMVRGIERERRRLLQVNGDACIDNNQEDEKLEEEEEGEEEDSWISIADPGFYQDCVEQIEITDEEDPTIPNRPCELTSMSGLETPSTGYSVENLGKKAPKEHGFFELASLAGSHERKVSIGTMVMKPKGHRRL</sequence>
<feature type="compositionally biased region" description="Low complexity" evidence="1">
    <location>
        <begin position="75"/>
        <end position="86"/>
    </location>
</feature>
<evidence type="ECO:0000313" key="2">
    <source>
        <dbReference type="EMBL" id="RDW91491.1"/>
    </source>
</evidence>
<reference evidence="2 3" key="1">
    <citation type="journal article" date="2018" name="IMA Fungus">
        <title>IMA Genome-F 9: Draft genome sequence of Annulohypoxylon stygium, Aspergillus mulundensis, Berkeleyomyces basicola (syn. Thielaviopsis basicola), Ceratocystis smalleyi, two Cercospora beticola strains, Coleophoma cylindrospora, Fusarium fracticaudum, Phialophora cf. hyalina, and Morchella septimelata.</title>
        <authorList>
            <person name="Wingfield B.D."/>
            <person name="Bills G.F."/>
            <person name="Dong Y."/>
            <person name="Huang W."/>
            <person name="Nel W.J."/>
            <person name="Swalarsk-Parry B.S."/>
            <person name="Vaghefi N."/>
            <person name="Wilken P.M."/>
            <person name="An Z."/>
            <person name="de Beer Z.W."/>
            <person name="De Vos L."/>
            <person name="Chen L."/>
            <person name="Duong T.A."/>
            <person name="Gao Y."/>
            <person name="Hammerbacher A."/>
            <person name="Kikkert J.R."/>
            <person name="Li Y."/>
            <person name="Li H."/>
            <person name="Li K."/>
            <person name="Li Q."/>
            <person name="Liu X."/>
            <person name="Ma X."/>
            <person name="Naidoo K."/>
            <person name="Pethybridge S.J."/>
            <person name="Sun J."/>
            <person name="Steenkamp E.T."/>
            <person name="van der Nest M.A."/>
            <person name="van Wyk S."/>
            <person name="Wingfield M.J."/>
            <person name="Xiong C."/>
            <person name="Yue Q."/>
            <person name="Zhang X."/>
        </authorList>
    </citation>
    <scope>NUCLEOTIDE SEQUENCE [LARGE SCALE GENOMIC DNA]</scope>
    <source>
        <strain evidence="2 3">BP5796</strain>
    </source>
</reference>
<comment type="caution">
    <text evidence="2">The sequence shown here is derived from an EMBL/GenBank/DDBJ whole genome shotgun (WGS) entry which is preliminary data.</text>
</comment>
<dbReference type="EMBL" id="PDLN01000003">
    <property type="protein sequence ID" value="RDW91491.1"/>
    <property type="molecule type" value="Genomic_DNA"/>
</dbReference>
<gene>
    <name evidence="2" type="ORF">BP5796_02656</name>
</gene>
<proteinExistence type="predicted"/>
<feature type="region of interest" description="Disordered" evidence="1">
    <location>
        <begin position="318"/>
        <end position="355"/>
    </location>
</feature>
<dbReference type="Proteomes" id="UP000256328">
    <property type="component" value="Unassembled WGS sequence"/>
</dbReference>
<accession>A0A3D8SZ98</accession>
<feature type="region of interest" description="Disordered" evidence="1">
    <location>
        <begin position="34"/>
        <end position="86"/>
    </location>
</feature>
<keyword evidence="3" id="KW-1185">Reference proteome</keyword>
<name>A0A3D8SZ98_9HELO</name>